<keyword evidence="4" id="KW-1185">Reference proteome</keyword>
<dbReference type="AlphaFoldDB" id="A0A6A5QG50"/>
<dbReference type="OrthoDB" id="3690922at2759"/>
<feature type="region of interest" description="Disordered" evidence="1">
    <location>
        <begin position="237"/>
        <end position="263"/>
    </location>
</feature>
<evidence type="ECO:0000256" key="1">
    <source>
        <dbReference type="SAM" id="MobiDB-lite"/>
    </source>
</evidence>
<name>A0A6A5QG50_AMPQU</name>
<dbReference type="PANTHER" id="PTHR47843">
    <property type="entry name" value="BTB DOMAIN-CONTAINING PROTEIN-RELATED"/>
    <property type="match status" value="1"/>
</dbReference>
<feature type="domain" description="BTB" evidence="2">
    <location>
        <begin position="24"/>
        <end position="95"/>
    </location>
</feature>
<reference evidence="3" key="1">
    <citation type="journal article" date="2020" name="Stud. Mycol.">
        <title>101 Dothideomycetes genomes: a test case for predicting lifestyles and emergence of pathogens.</title>
        <authorList>
            <person name="Haridas S."/>
            <person name="Albert R."/>
            <person name="Binder M."/>
            <person name="Bloem J."/>
            <person name="Labutti K."/>
            <person name="Salamov A."/>
            <person name="Andreopoulos B."/>
            <person name="Baker S."/>
            <person name="Barry K."/>
            <person name="Bills G."/>
            <person name="Bluhm B."/>
            <person name="Cannon C."/>
            <person name="Castanera R."/>
            <person name="Culley D."/>
            <person name="Daum C."/>
            <person name="Ezra D."/>
            <person name="Gonzalez J."/>
            <person name="Henrissat B."/>
            <person name="Kuo A."/>
            <person name="Liang C."/>
            <person name="Lipzen A."/>
            <person name="Lutzoni F."/>
            <person name="Magnuson J."/>
            <person name="Mondo S."/>
            <person name="Nolan M."/>
            <person name="Ohm R."/>
            <person name="Pangilinan J."/>
            <person name="Park H.-J."/>
            <person name="Ramirez L."/>
            <person name="Alfaro M."/>
            <person name="Sun H."/>
            <person name="Tritt A."/>
            <person name="Yoshinaga Y."/>
            <person name="Zwiers L.-H."/>
            <person name="Turgeon B."/>
            <person name="Goodwin S."/>
            <person name="Spatafora J."/>
            <person name="Crous P."/>
            <person name="Grigoriev I."/>
        </authorList>
    </citation>
    <scope>NUCLEOTIDE SEQUENCE</scope>
    <source>
        <strain evidence="3">HMLAC05119</strain>
    </source>
</reference>
<dbReference type="InterPro" id="IPR000210">
    <property type="entry name" value="BTB/POZ_dom"/>
</dbReference>
<organism evidence="3 4">
    <name type="scientific">Ampelomyces quisqualis</name>
    <name type="common">Powdery mildew agent</name>
    <dbReference type="NCBI Taxonomy" id="50730"/>
    <lineage>
        <taxon>Eukaryota</taxon>
        <taxon>Fungi</taxon>
        <taxon>Dikarya</taxon>
        <taxon>Ascomycota</taxon>
        <taxon>Pezizomycotina</taxon>
        <taxon>Dothideomycetes</taxon>
        <taxon>Pleosporomycetidae</taxon>
        <taxon>Pleosporales</taxon>
        <taxon>Pleosporineae</taxon>
        <taxon>Phaeosphaeriaceae</taxon>
        <taxon>Ampelomyces</taxon>
    </lineage>
</organism>
<evidence type="ECO:0000313" key="4">
    <source>
        <dbReference type="Proteomes" id="UP000800096"/>
    </source>
</evidence>
<evidence type="ECO:0000259" key="2">
    <source>
        <dbReference type="PROSITE" id="PS50097"/>
    </source>
</evidence>
<proteinExistence type="predicted"/>
<dbReference type="CDD" id="cd18186">
    <property type="entry name" value="BTB_POZ_ZBTB_KLHL-like"/>
    <property type="match status" value="1"/>
</dbReference>
<dbReference type="PROSITE" id="PS50097">
    <property type="entry name" value="BTB"/>
    <property type="match status" value="1"/>
</dbReference>
<dbReference type="EMBL" id="ML979137">
    <property type="protein sequence ID" value="KAF1914379.1"/>
    <property type="molecule type" value="Genomic_DNA"/>
</dbReference>
<gene>
    <name evidence="3" type="ORF">BDU57DRAFT_578538</name>
</gene>
<sequence>MSDTSVPCIAPYMHVPISVGPKAQKVTVKVGQGANMHVWQVPAVLLWNASGWFRDQLQDADRNMRRRGLAFPEEDPIAFSAFIDFMYSGTLDSSRNLHSETPLKVYLPVIVSVFTFASAYDVPMLRNTAIDMFFLRMAAGPDNLPYHIITQVYENTSRNSSLRDLVTTTFVNIGRPREFEHNREILPRAFLVDCLVGAAQDETIPFEHRDRSTRKEWLADKQEHICEEYHYHDDDKDMGSDGGWTNSTGSDDLWGGPTGRFKKGKEVSEKTKRELAFIGELAQNPRYARY</sequence>
<accession>A0A6A5QG50</accession>
<protein>
    <recommendedName>
        <fullName evidence="2">BTB domain-containing protein</fullName>
    </recommendedName>
</protein>
<dbReference type="Gene3D" id="3.30.710.10">
    <property type="entry name" value="Potassium Channel Kv1.1, Chain A"/>
    <property type="match status" value="1"/>
</dbReference>
<dbReference type="SUPFAM" id="SSF54695">
    <property type="entry name" value="POZ domain"/>
    <property type="match status" value="1"/>
</dbReference>
<dbReference type="Proteomes" id="UP000800096">
    <property type="component" value="Unassembled WGS sequence"/>
</dbReference>
<evidence type="ECO:0000313" key="3">
    <source>
        <dbReference type="EMBL" id="KAF1914379.1"/>
    </source>
</evidence>
<dbReference type="InterPro" id="IPR011333">
    <property type="entry name" value="SKP1/BTB/POZ_sf"/>
</dbReference>